<dbReference type="AlphaFoldDB" id="E3BH54"/>
<proteinExistence type="predicted"/>
<comment type="caution">
    <text evidence="3">The sequence shown here is derived from an EMBL/GenBank/DDBJ whole genome shotgun (WGS) entry which is preliminary data.</text>
</comment>
<evidence type="ECO:0000313" key="4">
    <source>
        <dbReference type="Proteomes" id="UP000002943"/>
    </source>
</evidence>
<name>E3BH54_9VIBR</name>
<feature type="coiled-coil region" evidence="1">
    <location>
        <begin position="58"/>
        <end position="88"/>
    </location>
</feature>
<evidence type="ECO:0000256" key="2">
    <source>
        <dbReference type="SAM" id="Phobius"/>
    </source>
</evidence>
<dbReference type="RefSeq" id="WP_009600300.1">
    <property type="nucleotide sequence ID" value="NZ_AEIU01000054.1"/>
</dbReference>
<dbReference type="EMBL" id="AEIU01000054">
    <property type="protein sequence ID" value="EFP97577.1"/>
    <property type="molecule type" value="Genomic_DNA"/>
</dbReference>
<dbReference type="STRING" id="796620.VIBC2010_13201"/>
<evidence type="ECO:0000256" key="1">
    <source>
        <dbReference type="SAM" id="Coils"/>
    </source>
</evidence>
<dbReference type="eggNOG" id="ENOG5031NDZ">
    <property type="taxonomic scope" value="Bacteria"/>
</dbReference>
<reference evidence="3 4" key="1">
    <citation type="journal article" date="2012" name="Int. J. Syst. Evol. Microbiol.">
        <title>Vibrio caribbeanicus sp. nov., isolated from the marine sponge Scleritoderma cyanea.</title>
        <authorList>
            <person name="Hoffmann M."/>
            <person name="Monday S.R."/>
            <person name="Allard M.W."/>
            <person name="Strain E.A."/>
            <person name="Whittaker P."/>
            <person name="Naum M."/>
            <person name="McCarthy P.J."/>
            <person name="Lopez J.V."/>
            <person name="Fischer M."/>
            <person name="Brown E.W."/>
        </authorList>
    </citation>
    <scope>NUCLEOTIDE SEQUENCE [LARGE SCALE GENOMIC DNA]</scope>
    <source>
        <strain evidence="3 4">ATCC BAA-2122</strain>
    </source>
</reference>
<organism evidence="3 4">
    <name type="scientific">Vibrio caribbeanicus ATCC BAA-2122</name>
    <dbReference type="NCBI Taxonomy" id="796620"/>
    <lineage>
        <taxon>Bacteria</taxon>
        <taxon>Pseudomonadati</taxon>
        <taxon>Pseudomonadota</taxon>
        <taxon>Gammaproteobacteria</taxon>
        <taxon>Vibrionales</taxon>
        <taxon>Vibrionaceae</taxon>
        <taxon>Vibrio</taxon>
    </lineage>
</organism>
<keyword evidence="1" id="KW-0175">Coiled coil</keyword>
<keyword evidence="2" id="KW-1133">Transmembrane helix</keyword>
<feature type="transmembrane region" description="Helical" evidence="2">
    <location>
        <begin position="37"/>
        <end position="59"/>
    </location>
</feature>
<keyword evidence="4" id="KW-1185">Reference proteome</keyword>
<protein>
    <submittedName>
        <fullName evidence="3">NADH dehydrogenase subunit II-related protein</fullName>
    </submittedName>
</protein>
<dbReference type="Proteomes" id="UP000002943">
    <property type="component" value="Unassembled WGS sequence"/>
</dbReference>
<dbReference type="OrthoDB" id="5904793at2"/>
<keyword evidence="2" id="KW-0812">Transmembrane</keyword>
<feature type="transmembrane region" description="Helical" evidence="2">
    <location>
        <begin position="12"/>
        <end position="31"/>
    </location>
</feature>
<evidence type="ECO:0000313" key="3">
    <source>
        <dbReference type="EMBL" id="EFP97577.1"/>
    </source>
</evidence>
<accession>E3BH54</accession>
<gene>
    <name evidence="3" type="ORF">VIBC2010_13201</name>
</gene>
<keyword evidence="2" id="KW-0472">Membrane</keyword>
<sequence>MLSRYKEISPNHQFYLFTLGLVLCLLAMVLTDMWLPIVAGTYIMTGLVVEAWVRLVHILPLQDDMARIQQELTRLNEQLDKLQEVEQSSAPHS</sequence>